<organism evidence="2 3">
    <name type="scientific">Ceratodon purpureus</name>
    <name type="common">Fire moss</name>
    <name type="synonym">Dicranum purpureum</name>
    <dbReference type="NCBI Taxonomy" id="3225"/>
    <lineage>
        <taxon>Eukaryota</taxon>
        <taxon>Viridiplantae</taxon>
        <taxon>Streptophyta</taxon>
        <taxon>Embryophyta</taxon>
        <taxon>Bryophyta</taxon>
        <taxon>Bryophytina</taxon>
        <taxon>Bryopsida</taxon>
        <taxon>Dicranidae</taxon>
        <taxon>Pseudoditrichales</taxon>
        <taxon>Ditrichaceae</taxon>
        <taxon>Ceratodon</taxon>
    </lineage>
</organism>
<feature type="compositionally biased region" description="Basic and acidic residues" evidence="1">
    <location>
        <begin position="1"/>
        <end position="11"/>
    </location>
</feature>
<dbReference type="AlphaFoldDB" id="A0A8T0J4T3"/>
<feature type="region of interest" description="Disordered" evidence="1">
    <location>
        <begin position="1"/>
        <end position="97"/>
    </location>
</feature>
<protein>
    <submittedName>
        <fullName evidence="2">Uncharacterized protein</fullName>
    </submittedName>
</protein>
<evidence type="ECO:0000313" key="3">
    <source>
        <dbReference type="Proteomes" id="UP000822688"/>
    </source>
</evidence>
<accession>A0A8T0J4T3</accession>
<sequence length="97" mass="11162">MCIKERIHPLKSEPFASKSSSRLHSHSSTNQPQFPRIHSTAVSKKDTHYFHSHRTVQSRQCNHLEHRRSGTGVPSNVTHSKELRTRPTKTRSLQNQA</sequence>
<reference evidence="2" key="1">
    <citation type="submission" date="2020-06" db="EMBL/GenBank/DDBJ databases">
        <title>WGS assembly of Ceratodon purpureus strain R40.</title>
        <authorList>
            <person name="Carey S.B."/>
            <person name="Jenkins J."/>
            <person name="Shu S."/>
            <person name="Lovell J.T."/>
            <person name="Sreedasyam A."/>
            <person name="Maumus F."/>
            <person name="Tiley G.P."/>
            <person name="Fernandez-Pozo N."/>
            <person name="Barry K."/>
            <person name="Chen C."/>
            <person name="Wang M."/>
            <person name="Lipzen A."/>
            <person name="Daum C."/>
            <person name="Saski C.A."/>
            <person name="Payton A.C."/>
            <person name="Mcbreen J.C."/>
            <person name="Conrad R.E."/>
            <person name="Kollar L.M."/>
            <person name="Olsson S."/>
            <person name="Huttunen S."/>
            <person name="Landis J.B."/>
            <person name="Wickett N.J."/>
            <person name="Johnson M.G."/>
            <person name="Rensing S.A."/>
            <person name="Grimwood J."/>
            <person name="Schmutz J."/>
            <person name="Mcdaniel S.F."/>
        </authorList>
    </citation>
    <scope>NUCLEOTIDE SEQUENCE</scope>
    <source>
        <strain evidence="2">R40</strain>
    </source>
</reference>
<comment type="caution">
    <text evidence="2">The sequence shown here is derived from an EMBL/GenBank/DDBJ whole genome shotgun (WGS) entry which is preliminary data.</text>
</comment>
<feature type="compositionally biased region" description="Low complexity" evidence="1">
    <location>
        <begin position="17"/>
        <end position="28"/>
    </location>
</feature>
<evidence type="ECO:0000313" key="2">
    <source>
        <dbReference type="EMBL" id="KAG0589773.1"/>
    </source>
</evidence>
<dbReference type="Proteomes" id="UP000822688">
    <property type="component" value="Chromosome 1"/>
</dbReference>
<gene>
    <name evidence="2" type="ORF">KC19_1G047300</name>
</gene>
<keyword evidence="3" id="KW-1185">Reference proteome</keyword>
<proteinExistence type="predicted"/>
<dbReference type="EMBL" id="CM026421">
    <property type="protein sequence ID" value="KAG0589773.1"/>
    <property type="molecule type" value="Genomic_DNA"/>
</dbReference>
<evidence type="ECO:0000256" key="1">
    <source>
        <dbReference type="SAM" id="MobiDB-lite"/>
    </source>
</evidence>
<name>A0A8T0J4T3_CERPU</name>